<dbReference type="STRING" id="517719.SAMN05421762_1695"/>
<dbReference type="Pfam" id="PF00682">
    <property type="entry name" value="HMGL-like"/>
    <property type="match status" value="1"/>
</dbReference>
<protein>
    <recommendedName>
        <fullName evidence="8">Citramalate synthase</fullName>
        <ecNumber evidence="8">2.3.3.21</ecNumber>
    </recommendedName>
</protein>
<dbReference type="Pfam" id="PF08502">
    <property type="entry name" value="LeuA_dimer"/>
    <property type="match status" value="1"/>
</dbReference>
<dbReference type="Gene3D" id="1.10.238.260">
    <property type="match status" value="1"/>
</dbReference>
<sequence length="544" mass="58731">MAKANTVKERLFLYDTTLRDGQQTQGVQFSTPEKHQICAMLDRLGVDYIEGGWPGANPTDSAFFAEAPETRARMAAFGMTKRAGRSAENDDVLAAVVNAGTQSVCLVGKTHDFHVTTALGIELDENVENIRASVKHLVAQGREALFDAEHFFDGYKANAAYALECLRAAHEAGARWIVLCDTNGGTLPVEIGQIVGEVIAAGIPGDHLGIHTHNDTANAVAGSLAAVDAGVRQIQGTLNGLGERCGNANLVTLIPTLLLKEPYRSRYETGVSEEALQGLTQVSRQLDDILNRVPVKQAPYVGASAFAHKAGLHASAILKDPSTYEHVDPGVVGNTRVIPMSNQAGQSNLRRRLAEAGLEVPAGDPALARILDEVKAREDRGYTYDSAQASFEVLARQVLGQMPEFFEVKRYRVTVERRKNKYDQMVSLSEAVVVVKVDGEKRLSVSESMDEAGTDRGPVNALATALAKDLGQYQEAISDMHLVDFKVRITQGGTEAVTRVIIDSEDGAGRRWSTVGVSPNIVDASFEALLDAINWKLLRETQAG</sequence>
<dbReference type="InterPro" id="IPR054691">
    <property type="entry name" value="LeuA/HCS_post-cat"/>
</dbReference>
<keyword evidence="12" id="KW-1185">Reference proteome</keyword>
<comment type="catalytic activity">
    <reaction evidence="7">
        <text>pyruvate + acetyl-CoA + H2O = (3R)-citramalate + CoA + H(+)</text>
        <dbReference type="Rhea" id="RHEA:19045"/>
        <dbReference type="ChEBI" id="CHEBI:15361"/>
        <dbReference type="ChEBI" id="CHEBI:15377"/>
        <dbReference type="ChEBI" id="CHEBI:15378"/>
        <dbReference type="ChEBI" id="CHEBI:30934"/>
        <dbReference type="ChEBI" id="CHEBI:57287"/>
        <dbReference type="ChEBI" id="CHEBI:57288"/>
        <dbReference type="EC" id="2.3.3.21"/>
    </reaction>
</comment>
<evidence type="ECO:0000256" key="6">
    <source>
        <dbReference type="ARBA" id="ARBA00023304"/>
    </source>
</evidence>
<dbReference type="GO" id="GO:0003852">
    <property type="term" value="F:2-isopropylmalate synthase activity"/>
    <property type="evidence" value="ECO:0007669"/>
    <property type="project" value="InterPro"/>
</dbReference>
<gene>
    <name evidence="11" type="ORF">SAMN05421762_1695</name>
</gene>
<keyword evidence="3" id="KW-0028">Amino-acid biosynthesis</keyword>
<evidence type="ECO:0000313" key="12">
    <source>
        <dbReference type="Proteomes" id="UP000231644"/>
    </source>
</evidence>
<dbReference type="GO" id="GO:0009097">
    <property type="term" value="P:isoleucine biosynthetic process"/>
    <property type="evidence" value="ECO:0007669"/>
    <property type="project" value="UniProtKB-UniRule"/>
</dbReference>
<dbReference type="CDD" id="cd07941">
    <property type="entry name" value="DRE_TIM_LeuA3"/>
    <property type="match status" value="1"/>
</dbReference>
<dbReference type="Proteomes" id="UP000231644">
    <property type="component" value="Unassembled WGS sequence"/>
</dbReference>
<evidence type="ECO:0000256" key="9">
    <source>
        <dbReference type="RuleBase" id="RU003523"/>
    </source>
</evidence>
<dbReference type="InterPro" id="IPR002034">
    <property type="entry name" value="AIPM/Hcit_synth_CS"/>
</dbReference>
<evidence type="ECO:0000256" key="2">
    <source>
        <dbReference type="ARBA" id="ARBA00006154"/>
    </source>
</evidence>
<dbReference type="GO" id="GO:0043714">
    <property type="term" value="F:(R)-citramalate synthase activity"/>
    <property type="evidence" value="ECO:0007669"/>
    <property type="project" value="UniProtKB-UniRule"/>
</dbReference>
<proteinExistence type="inferred from homology"/>
<comment type="pathway">
    <text evidence="1">Amino-acid biosynthesis; L-isoleucine biosynthesis; 2-oxobutanoate from pyruvate: step 1/3.</text>
</comment>
<evidence type="ECO:0000256" key="8">
    <source>
        <dbReference type="NCBIfam" id="TIGR00977"/>
    </source>
</evidence>
<evidence type="ECO:0000256" key="3">
    <source>
        <dbReference type="ARBA" id="ARBA00022605"/>
    </source>
</evidence>
<dbReference type="EC" id="2.3.3.21" evidence="8"/>
<dbReference type="InterPro" id="IPR036230">
    <property type="entry name" value="LeuA_allosteric_dom_sf"/>
</dbReference>
<dbReference type="InterPro" id="IPR013709">
    <property type="entry name" value="2-isopropylmalate_synth_dimer"/>
</dbReference>
<keyword evidence="4" id="KW-0412">Isoleucine biosynthesis</keyword>
<dbReference type="OrthoDB" id="9803573at2"/>
<dbReference type="InterPro" id="IPR013785">
    <property type="entry name" value="Aldolase_TIM"/>
</dbReference>
<dbReference type="Pfam" id="PF22617">
    <property type="entry name" value="HCS_D2"/>
    <property type="match status" value="1"/>
</dbReference>
<dbReference type="SUPFAM" id="SSF110921">
    <property type="entry name" value="2-isopropylmalate synthase LeuA, allosteric (dimerisation) domain"/>
    <property type="match status" value="1"/>
</dbReference>
<dbReference type="PROSITE" id="PS00815">
    <property type="entry name" value="AIPM_HOMOCIT_SYNTH_1"/>
    <property type="match status" value="1"/>
</dbReference>
<comment type="similarity">
    <text evidence="2 9">Belongs to the alpha-IPM synthase/homocitrate synthase family.</text>
</comment>
<dbReference type="Gene3D" id="3.20.20.70">
    <property type="entry name" value="Aldolase class I"/>
    <property type="match status" value="1"/>
</dbReference>
<evidence type="ECO:0000256" key="5">
    <source>
        <dbReference type="ARBA" id="ARBA00022679"/>
    </source>
</evidence>
<dbReference type="InterPro" id="IPR000891">
    <property type="entry name" value="PYR_CT"/>
</dbReference>
<evidence type="ECO:0000256" key="1">
    <source>
        <dbReference type="ARBA" id="ARBA00004743"/>
    </source>
</evidence>
<dbReference type="RefSeq" id="WP_093453229.1">
    <property type="nucleotide sequence ID" value="NZ_FNZG01000003.1"/>
</dbReference>
<evidence type="ECO:0000313" key="11">
    <source>
        <dbReference type="EMBL" id="SFC66004.1"/>
    </source>
</evidence>
<dbReference type="PROSITE" id="PS50991">
    <property type="entry name" value="PYR_CT"/>
    <property type="match status" value="1"/>
</dbReference>
<dbReference type="EMBL" id="FOLX01000001">
    <property type="protein sequence ID" value="SFC66004.1"/>
    <property type="molecule type" value="Genomic_DNA"/>
</dbReference>
<evidence type="ECO:0000256" key="7">
    <source>
        <dbReference type="ARBA" id="ARBA00048263"/>
    </source>
</evidence>
<dbReference type="UniPathway" id="UPA00047">
    <property type="reaction ID" value="UER00066"/>
</dbReference>
<dbReference type="PANTHER" id="PTHR43538">
    <property type="entry name" value="ALPHA-IPM SYNTHASE/HOMOCITRATE SYNTHASE"/>
    <property type="match status" value="1"/>
</dbReference>
<dbReference type="SUPFAM" id="SSF51569">
    <property type="entry name" value="Aldolase"/>
    <property type="match status" value="1"/>
</dbReference>
<dbReference type="SMART" id="SM00917">
    <property type="entry name" value="LeuA_dimer"/>
    <property type="match status" value="1"/>
</dbReference>
<dbReference type="InterPro" id="IPR005675">
    <property type="entry name" value="Citramal_synthase"/>
</dbReference>
<dbReference type="Gene3D" id="3.30.160.270">
    <property type="match status" value="1"/>
</dbReference>
<keyword evidence="5 9" id="KW-0808">Transferase</keyword>
<keyword evidence="6" id="KW-0100">Branched-chain amino acid biosynthesis</keyword>
<evidence type="ECO:0000259" key="10">
    <source>
        <dbReference type="PROSITE" id="PS50991"/>
    </source>
</evidence>
<name>A0A1I1KZ08_9RHOB</name>
<dbReference type="GO" id="GO:0009098">
    <property type="term" value="P:L-leucine biosynthetic process"/>
    <property type="evidence" value="ECO:0007669"/>
    <property type="project" value="InterPro"/>
</dbReference>
<reference evidence="11 12" key="1">
    <citation type="submission" date="2016-10" db="EMBL/GenBank/DDBJ databases">
        <authorList>
            <person name="de Groot N.N."/>
        </authorList>
    </citation>
    <scope>NUCLEOTIDE SEQUENCE [LARGE SCALE GENOMIC DNA]</scope>
    <source>
        <strain evidence="11 12">DSM 29619</strain>
    </source>
</reference>
<evidence type="ECO:0000256" key="4">
    <source>
        <dbReference type="ARBA" id="ARBA00022624"/>
    </source>
</evidence>
<dbReference type="PANTHER" id="PTHR43538:SF1">
    <property type="entry name" value="(R)-CITRAMALATE SYNTHASE"/>
    <property type="match status" value="1"/>
</dbReference>
<feature type="domain" description="Pyruvate carboxyltransferase" evidence="10">
    <location>
        <begin position="11"/>
        <end position="277"/>
    </location>
</feature>
<organism evidence="11 12">
    <name type="scientific">Pseudooceanicola nitratireducens</name>
    <dbReference type="NCBI Taxonomy" id="517719"/>
    <lineage>
        <taxon>Bacteria</taxon>
        <taxon>Pseudomonadati</taxon>
        <taxon>Pseudomonadota</taxon>
        <taxon>Alphaproteobacteria</taxon>
        <taxon>Rhodobacterales</taxon>
        <taxon>Paracoccaceae</taxon>
        <taxon>Pseudooceanicola</taxon>
    </lineage>
</organism>
<dbReference type="NCBIfam" id="TIGR00977">
    <property type="entry name" value="citramal_synth"/>
    <property type="match status" value="1"/>
</dbReference>
<dbReference type="AlphaFoldDB" id="A0A1I1KZ08"/>
<accession>A0A1I1KZ08</accession>